<feature type="signal peptide" evidence="1">
    <location>
        <begin position="1"/>
        <end position="27"/>
    </location>
</feature>
<reference evidence="2" key="2">
    <citation type="submission" date="2009-03" db="EMBL/GenBank/DDBJ databases">
        <authorList>
            <person name="Gang L."/>
        </authorList>
    </citation>
    <scope>NUCLEOTIDE SEQUENCE</scope>
    <source>
        <strain evidence="2">Anhui</strain>
    </source>
</reference>
<dbReference type="AlphaFoldDB" id="C7TY63"/>
<keyword evidence="1" id="KW-0732">Signal</keyword>
<name>C7TY63_SCHJA</name>
<reference evidence="2" key="1">
    <citation type="journal article" date="2009" name="Nature">
        <title>The Schistosoma japonicum genome reveals features of host-parasite interplay.</title>
        <authorList>
            <person name="Liu F."/>
            <person name="Zhou Y."/>
            <person name="Wang Z.Q."/>
            <person name="Lu G."/>
            <person name="Zheng H."/>
            <person name="Brindley P.J."/>
            <person name="McManus D.P."/>
            <person name="Blair D."/>
            <person name="Zhang Q.H."/>
            <person name="Zhong Y."/>
            <person name="Wang S."/>
            <person name="Han Z.G."/>
            <person name="Chen Z."/>
        </authorList>
    </citation>
    <scope>NUCLEOTIDE SEQUENCE</scope>
    <source>
        <strain evidence="2">Anhui</strain>
    </source>
</reference>
<protein>
    <submittedName>
        <fullName evidence="2">Hypotheticial protein</fullName>
    </submittedName>
</protein>
<organism evidence="2">
    <name type="scientific">Schistosoma japonicum</name>
    <name type="common">Blood fluke</name>
    <dbReference type="NCBI Taxonomy" id="6182"/>
    <lineage>
        <taxon>Eukaryota</taxon>
        <taxon>Metazoa</taxon>
        <taxon>Spiralia</taxon>
        <taxon>Lophotrochozoa</taxon>
        <taxon>Platyhelminthes</taxon>
        <taxon>Trematoda</taxon>
        <taxon>Digenea</taxon>
        <taxon>Strigeidida</taxon>
        <taxon>Schistosomatoidea</taxon>
        <taxon>Schistosomatidae</taxon>
        <taxon>Schistosoma</taxon>
    </lineage>
</organism>
<feature type="chain" id="PRO_5002985125" evidence="1">
    <location>
        <begin position="28"/>
        <end position="135"/>
    </location>
</feature>
<dbReference type="EMBL" id="FN326815">
    <property type="protein sequence ID" value="CAX82539.1"/>
    <property type="molecule type" value="mRNA"/>
</dbReference>
<accession>C7TY63</accession>
<proteinExistence type="evidence at transcript level"/>
<sequence>MPNTINMFLLTGFAISVILFLEEYTLAKELSDEKISSCFRKYDSCSSKYPKCWDTYQSCLHICFNDCRKNSTSLDACNKICNNKCKPENAWCIKAVKTCQKVCSKEYHYCLKDKHEIRHSLVDFNTFAEMCGLIC</sequence>
<evidence type="ECO:0000313" key="2">
    <source>
        <dbReference type="EMBL" id="CAX82539.1"/>
    </source>
</evidence>
<evidence type="ECO:0000256" key="1">
    <source>
        <dbReference type="SAM" id="SignalP"/>
    </source>
</evidence>